<protein>
    <recommendedName>
        <fullName evidence="12">Presequence translocated-associated motor subunit PAM17</fullName>
    </recommendedName>
</protein>
<accession>A0A2C5XX85</accession>
<keyword evidence="14" id="KW-0732">Signal</keyword>
<evidence type="ECO:0000313" key="15">
    <source>
        <dbReference type="EMBL" id="PHH61077.1"/>
    </source>
</evidence>
<keyword evidence="4 12" id="KW-0812">Transmembrane</keyword>
<evidence type="ECO:0000256" key="5">
    <source>
        <dbReference type="ARBA" id="ARBA00022792"/>
    </source>
</evidence>
<keyword evidence="9 12" id="KW-0811">Translocation</keyword>
<evidence type="ECO:0000256" key="14">
    <source>
        <dbReference type="SAM" id="SignalP"/>
    </source>
</evidence>
<dbReference type="AlphaFoldDB" id="A0A2C5XX85"/>
<evidence type="ECO:0000256" key="6">
    <source>
        <dbReference type="ARBA" id="ARBA00022927"/>
    </source>
</evidence>
<evidence type="ECO:0000256" key="10">
    <source>
        <dbReference type="ARBA" id="ARBA00023128"/>
    </source>
</evidence>
<evidence type="ECO:0000256" key="4">
    <source>
        <dbReference type="ARBA" id="ARBA00022692"/>
    </source>
</evidence>
<dbReference type="GO" id="GO:0030150">
    <property type="term" value="P:protein import into mitochondrial matrix"/>
    <property type="evidence" value="ECO:0007669"/>
    <property type="project" value="UniProtKB-UniRule"/>
</dbReference>
<feature type="signal peptide" evidence="14">
    <location>
        <begin position="1"/>
        <end position="17"/>
    </location>
</feature>
<dbReference type="Proteomes" id="UP000226192">
    <property type="component" value="Unassembled WGS sequence"/>
</dbReference>
<dbReference type="EMBL" id="NJET01000117">
    <property type="protein sequence ID" value="PHH61077.1"/>
    <property type="molecule type" value="Genomic_DNA"/>
</dbReference>
<feature type="transmembrane region" description="Helical" evidence="12">
    <location>
        <begin position="180"/>
        <end position="209"/>
    </location>
</feature>
<dbReference type="STRING" id="1399860.A0A2C5XX85"/>
<gene>
    <name evidence="15" type="ORF">CDD81_788</name>
</gene>
<name>A0A2C5XX85_9HYPO</name>
<feature type="transmembrane region" description="Helical" evidence="12">
    <location>
        <begin position="145"/>
        <end position="168"/>
    </location>
</feature>
<keyword evidence="8 12" id="KW-1133">Transmembrane helix</keyword>
<proteinExistence type="inferred from homology"/>
<keyword evidence="10 12" id="KW-0496">Mitochondrion</keyword>
<keyword evidence="6 12" id="KW-0653">Protein transport</keyword>
<evidence type="ECO:0000256" key="11">
    <source>
        <dbReference type="ARBA" id="ARBA00023136"/>
    </source>
</evidence>
<keyword evidence="3 12" id="KW-0813">Transport</keyword>
<organism evidence="15 16">
    <name type="scientific">Ophiocordyceps australis</name>
    <dbReference type="NCBI Taxonomy" id="1399860"/>
    <lineage>
        <taxon>Eukaryota</taxon>
        <taxon>Fungi</taxon>
        <taxon>Dikarya</taxon>
        <taxon>Ascomycota</taxon>
        <taxon>Pezizomycotina</taxon>
        <taxon>Sordariomycetes</taxon>
        <taxon>Hypocreomycetidae</taxon>
        <taxon>Hypocreales</taxon>
        <taxon>Ophiocordycipitaceae</taxon>
        <taxon>Ophiocordyceps</taxon>
    </lineage>
</organism>
<dbReference type="Pfam" id="PF08566">
    <property type="entry name" value="Pam17"/>
    <property type="match status" value="1"/>
</dbReference>
<dbReference type="PANTHER" id="PTHR28021">
    <property type="entry name" value="PRESEQUENCE TRANSLOCATED-ASSOCIATED MOTOR SUBUNIT PAM17, MITOCHONDRIAL"/>
    <property type="match status" value="1"/>
</dbReference>
<evidence type="ECO:0000256" key="7">
    <source>
        <dbReference type="ARBA" id="ARBA00022946"/>
    </source>
</evidence>
<dbReference type="OrthoDB" id="5970083at2759"/>
<evidence type="ECO:0000256" key="2">
    <source>
        <dbReference type="ARBA" id="ARBA00006837"/>
    </source>
</evidence>
<evidence type="ECO:0000256" key="3">
    <source>
        <dbReference type="ARBA" id="ARBA00022448"/>
    </source>
</evidence>
<keyword evidence="16" id="KW-1185">Reference proteome</keyword>
<comment type="subunit">
    <text evidence="12">Component of the PAM complex.</text>
</comment>
<feature type="region of interest" description="Disordered" evidence="13">
    <location>
        <begin position="85"/>
        <end position="126"/>
    </location>
</feature>
<evidence type="ECO:0000256" key="1">
    <source>
        <dbReference type="ARBA" id="ARBA00004448"/>
    </source>
</evidence>
<evidence type="ECO:0000256" key="13">
    <source>
        <dbReference type="SAM" id="MobiDB-lite"/>
    </source>
</evidence>
<comment type="caution">
    <text evidence="15">The sequence shown here is derived from an EMBL/GenBank/DDBJ whole genome shotgun (WGS) entry which is preliminary data.</text>
</comment>
<comment type="subcellular location">
    <subcellularLocation>
        <location evidence="1 12">Mitochondrion inner membrane</location>
        <topology evidence="1 12">Multi-pass membrane protein</topology>
    </subcellularLocation>
</comment>
<dbReference type="PANTHER" id="PTHR28021:SF1">
    <property type="entry name" value="PRESEQUENCE TRANSLOCATED-ASSOCIATED MOTOR SUBUNIT PAM17, MITOCHONDRIAL"/>
    <property type="match status" value="1"/>
</dbReference>
<comment type="similarity">
    <text evidence="2 12">Belongs to the PAM17 family.</text>
</comment>
<evidence type="ECO:0000256" key="8">
    <source>
        <dbReference type="ARBA" id="ARBA00022989"/>
    </source>
</evidence>
<feature type="chain" id="PRO_5012541657" description="Presequence translocated-associated motor subunit PAM17" evidence="14">
    <location>
        <begin position="18"/>
        <end position="277"/>
    </location>
</feature>
<keyword evidence="11 12" id="KW-0472">Membrane</keyword>
<keyword evidence="7" id="KW-0809">Transit peptide</keyword>
<evidence type="ECO:0000313" key="16">
    <source>
        <dbReference type="Proteomes" id="UP000226192"/>
    </source>
</evidence>
<keyword evidence="5 12" id="KW-0999">Mitochondrion inner membrane</keyword>
<comment type="function">
    <text evidence="12">Component of the PAM complex, a complex required for the translocation of transit peptide-containing proteins from the inner membrane into the mitochondrial matrix in an ATP-dependent manner.</text>
</comment>
<evidence type="ECO:0000256" key="9">
    <source>
        <dbReference type="ARBA" id="ARBA00023010"/>
    </source>
</evidence>
<reference evidence="15 16" key="1">
    <citation type="submission" date="2017-06" db="EMBL/GenBank/DDBJ databases">
        <title>Ant-infecting Ophiocordyceps genomes reveal a high diversity of potential behavioral manipulation genes and a possible major role for enterotoxins.</title>
        <authorList>
            <person name="De Bekker C."/>
            <person name="Evans H.C."/>
            <person name="Brachmann A."/>
            <person name="Hughes D.P."/>
        </authorList>
    </citation>
    <scope>NUCLEOTIDE SEQUENCE [LARGE SCALE GENOMIC DNA]</scope>
    <source>
        <strain evidence="15 16">Map64</strain>
    </source>
</reference>
<dbReference type="InterPro" id="IPR013875">
    <property type="entry name" value="Pam17"/>
</dbReference>
<sequence>MSWALKALATRWPVSTASLSCGLVRCSPPAAVPSCHAQASLHTALLFVRPSPSLSARNRRVGTVTKVPRLVLAVRFLSGTIGRPSDTAPTSAASKFPPSSNPQPSTPNFDSAGRDSSKPPPGSSENPLDWETFFQLRLRRRRVQIVFSIITAVLGGAAGTIVLNMGAAEYLTSRVPLDPFFTLGLVTLACIGLGWLVGPSIGSQFFYLLNRKYKSQMLEKEKGFFARIRKNRVDPTNSSAGNPVPDFYGEKIQSVSGYRRWLKDQRAFNNKKKADFV</sequence>
<evidence type="ECO:0000256" key="12">
    <source>
        <dbReference type="RuleBase" id="RU367146"/>
    </source>
</evidence>
<dbReference type="GO" id="GO:0001405">
    <property type="term" value="C:PAM complex, Tim23 associated import motor"/>
    <property type="evidence" value="ECO:0007669"/>
    <property type="project" value="UniProtKB-UniRule"/>
</dbReference>